<keyword evidence="7 9" id="KW-0560">Oxidoreductase</keyword>
<dbReference type="NCBIfam" id="TIGR02734">
    <property type="entry name" value="crtI_fam"/>
    <property type="match status" value="1"/>
</dbReference>
<evidence type="ECO:0000256" key="4">
    <source>
        <dbReference type="ARBA" id="ARBA00022630"/>
    </source>
</evidence>
<evidence type="ECO:0000256" key="1">
    <source>
        <dbReference type="ARBA" id="ARBA00001974"/>
    </source>
</evidence>
<evidence type="ECO:0000256" key="3">
    <source>
        <dbReference type="ARBA" id="ARBA00006046"/>
    </source>
</evidence>
<proteinExistence type="inferred from homology"/>
<keyword evidence="5 9" id="KW-0125">Carotenoid biosynthesis</keyword>
<dbReference type="FunFam" id="3.50.50.60:FF:000378">
    <property type="entry name" value="Phytoene desaturase"/>
    <property type="match status" value="1"/>
</dbReference>
<accession>A0A923FWK0</accession>
<dbReference type="EMBL" id="JABWRE020000001">
    <property type="protein sequence ID" value="MBV4536093.1"/>
    <property type="molecule type" value="Genomic_DNA"/>
</dbReference>
<evidence type="ECO:0000259" key="10">
    <source>
        <dbReference type="Pfam" id="PF01593"/>
    </source>
</evidence>
<dbReference type="RefSeq" id="WP_186553251.1">
    <property type="nucleotide sequence ID" value="NZ_JABWRE020000001.1"/>
</dbReference>
<dbReference type="SUPFAM" id="SSF51905">
    <property type="entry name" value="FAD/NAD(P)-binding domain"/>
    <property type="match status" value="1"/>
</dbReference>
<comment type="similarity">
    <text evidence="3 9">Belongs to the carotenoid/retinoid oxidoreductase family.</text>
</comment>
<dbReference type="InterPro" id="IPR002937">
    <property type="entry name" value="Amino_oxidase"/>
</dbReference>
<feature type="domain" description="Amine oxidase" evidence="10">
    <location>
        <begin position="14"/>
        <end position="490"/>
    </location>
</feature>
<name>A0A923FWK0_9PSED</name>
<comment type="caution">
    <text evidence="11">The sequence shown here is derived from an EMBL/GenBank/DDBJ whole genome shotgun (WGS) entry which is preliminary data.</text>
</comment>
<dbReference type="GO" id="GO:0016627">
    <property type="term" value="F:oxidoreductase activity, acting on the CH-CH group of donors"/>
    <property type="evidence" value="ECO:0007669"/>
    <property type="project" value="UniProtKB-ARBA"/>
</dbReference>
<protein>
    <recommendedName>
        <fullName evidence="8">Phytoene dehydrogenase</fullName>
    </recommendedName>
</protein>
<dbReference type="PANTHER" id="PTHR43734">
    <property type="entry name" value="PHYTOENE DESATURASE"/>
    <property type="match status" value="1"/>
</dbReference>
<dbReference type="Gene3D" id="3.50.50.60">
    <property type="entry name" value="FAD/NAD(P)-binding domain"/>
    <property type="match status" value="3"/>
</dbReference>
<evidence type="ECO:0000256" key="8">
    <source>
        <dbReference type="ARBA" id="ARBA00031986"/>
    </source>
</evidence>
<dbReference type="PANTHER" id="PTHR43734:SF3">
    <property type="entry name" value="B-CAROTENE KETOLASE"/>
    <property type="match status" value="1"/>
</dbReference>
<dbReference type="Proteomes" id="UP000599879">
    <property type="component" value="Unassembled WGS sequence"/>
</dbReference>
<evidence type="ECO:0000256" key="7">
    <source>
        <dbReference type="ARBA" id="ARBA00023002"/>
    </source>
</evidence>
<dbReference type="GO" id="GO:0016117">
    <property type="term" value="P:carotenoid biosynthetic process"/>
    <property type="evidence" value="ECO:0007669"/>
    <property type="project" value="UniProtKB-KW"/>
</dbReference>
<reference evidence="11" key="1">
    <citation type="journal article" date="2020" name="Microorganisms">
        <title>Reliable Identification of Environmental Pseudomonas Isolates Using the rpoD Gene.</title>
        <authorList>
            <consortium name="The Broad Institute Genome Sequencing Platform"/>
            <person name="Girard L."/>
            <person name="Lood C."/>
            <person name="Rokni-Zadeh H."/>
            <person name="van Noort V."/>
            <person name="Lavigne R."/>
            <person name="De Mot R."/>
        </authorList>
    </citation>
    <scope>NUCLEOTIDE SEQUENCE</scope>
    <source>
        <strain evidence="11">SWRI10</strain>
    </source>
</reference>
<comment type="cofactor">
    <cofactor evidence="1">
        <name>FAD</name>
        <dbReference type="ChEBI" id="CHEBI:57692"/>
    </cofactor>
</comment>
<dbReference type="InterPro" id="IPR036188">
    <property type="entry name" value="FAD/NAD-bd_sf"/>
</dbReference>
<dbReference type="AlphaFoldDB" id="A0A923FWK0"/>
<dbReference type="Pfam" id="PF01593">
    <property type="entry name" value="Amino_oxidase"/>
    <property type="match status" value="1"/>
</dbReference>
<gene>
    <name evidence="12" type="ORF">HU737_008900</name>
    <name evidence="11" type="ORF">HU737_03155</name>
</gene>
<dbReference type="PROSITE" id="PS00982">
    <property type="entry name" value="PHYTOENE_DH"/>
    <property type="match status" value="1"/>
</dbReference>
<evidence type="ECO:0000256" key="6">
    <source>
        <dbReference type="ARBA" id="ARBA00022827"/>
    </source>
</evidence>
<reference evidence="11" key="2">
    <citation type="submission" date="2020-07" db="EMBL/GenBank/DDBJ databases">
        <authorList>
            <person name="Lood C."/>
            <person name="Girard L."/>
        </authorList>
    </citation>
    <scope>NUCLEOTIDE SEQUENCE</scope>
    <source>
        <strain evidence="11">SWRI10</strain>
    </source>
</reference>
<dbReference type="InterPro" id="IPR008150">
    <property type="entry name" value="Phytoene_DH_bac_CS"/>
</dbReference>
<dbReference type="EMBL" id="JABWRE010000002">
    <property type="protein sequence ID" value="MBC3439666.1"/>
    <property type="molecule type" value="Genomic_DNA"/>
</dbReference>
<evidence type="ECO:0000313" key="11">
    <source>
        <dbReference type="EMBL" id="MBC3439666.1"/>
    </source>
</evidence>
<keyword evidence="4" id="KW-0285">Flavoprotein</keyword>
<evidence type="ECO:0000256" key="9">
    <source>
        <dbReference type="RuleBase" id="RU362075"/>
    </source>
</evidence>
<dbReference type="InterPro" id="IPR014105">
    <property type="entry name" value="Carotenoid/retinoid_OxRdtase"/>
</dbReference>
<reference evidence="12" key="3">
    <citation type="submission" date="2021-06" db="EMBL/GenBank/DDBJ databases">
        <title>Updating the genus Pseudomonas: Description of 43 new species and partition of the Pseudomonas putida group.</title>
        <authorList>
            <person name="Girard L."/>
            <person name="Lood C."/>
            <person name="Vandamme P."/>
            <person name="Rokni-Zadeh H."/>
            <person name="Van Noort V."/>
            <person name="Hofte M."/>
            <person name="Lavigne R."/>
            <person name="De Mot R."/>
        </authorList>
    </citation>
    <scope>NUCLEOTIDE SEQUENCE</scope>
    <source>
        <strain evidence="12">SWRI10</strain>
    </source>
</reference>
<evidence type="ECO:0000256" key="2">
    <source>
        <dbReference type="ARBA" id="ARBA00004829"/>
    </source>
</evidence>
<organism evidence="11">
    <name type="scientific">Pseudomonas urmiensis</name>
    <dbReference type="NCBI Taxonomy" id="2745493"/>
    <lineage>
        <taxon>Bacteria</taxon>
        <taxon>Pseudomonadati</taxon>
        <taxon>Pseudomonadota</taxon>
        <taxon>Gammaproteobacteria</taxon>
        <taxon>Pseudomonadales</taxon>
        <taxon>Pseudomonadaceae</taxon>
        <taxon>Pseudomonas</taxon>
    </lineage>
</organism>
<evidence type="ECO:0000256" key="5">
    <source>
        <dbReference type="ARBA" id="ARBA00022746"/>
    </source>
</evidence>
<evidence type="ECO:0000313" key="12">
    <source>
        <dbReference type="EMBL" id="MBV4536093.1"/>
    </source>
</evidence>
<keyword evidence="6" id="KW-0274">FAD</keyword>
<comment type="pathway">
    <text evidence="2 9">Carotenoid biosynthesis.</text>
</comment>
<sequence length="496" mass="54377">MSQAKTALVIGAGLGGLALAIRLQAAGVNTTLLEKRDQPGGRAYVYRDQGFTFDAGPTVITDPTAIQALFTLAGKPMADYVELLPVSPFYRLCWEDGTYFDYGNDQDELERQIHALDAADVAGYRRFLAYSKAVLDEGYVKLGAVPFLSFRDMLQAGPQLARLQAWRSVYAMVARFVGNDRLRQALSFHALLVGGNPFATSSIYSLIHALERQWGVWFARGGTGALVQGLVKLFQDLGGTLELNADVAAFDVQAGRLSGARSHDGRYWQADAVASNADVVHTYAELLGAHPRGQQEGRRLKGKRFSNSLFVVHFGLNCPQPQLRHHTVCFGPRYQALIDEIFSGPGLAEDFSLYLHSPCATDPSLAPPGCSSHYVLAPVPHLDNAPVDWEREGPRYRDRILAYLQRYYMPGLRESLVTCRTFSPLDFRDQLNAHVGSAFSLEPILTQSAWFRPHNRDAQLSNLYLVGAGTHPGAGVPGVIASAKATAGLMLEDLHR</sequence>